<dbReference type="PANTHER" id="PTHR42818:SF1">
    <property type="entry name" value="SULFOPYRUVATE DECARBOXYLASE"/>
    <property type="match status" value="1"/>
</dbReference>
<gene>
    <name evidence="5" type="ORF">CO073_01155</name>
</gene>
<dbReference type="PROSITE" id="PS00187">
    <property type="entry name" value="TPP_ENZYMES"/>
    <property type="match status" value="1"/>
</dbReference>
<organism evidence="5 6">
    <name type="scientific">Candidatus Komeilibacteria bacterium CG_4_9_14_0_8_um_filter_36_9</name>
    <dbReference type="NCBI Taxonomy" id="1974473"/>
    <lineage>
        <taxon>Bacteria</taxon>
        <taxon>Candidatus Komeiliibacteriota</taxon>
    </lineage>
</organism>
<dbReference type="PANTHER" id="PTHR42818">
    <property type="entry name" value="SULFOPYRUVATE DECARBOXYLASE SUBUNIT ALPHA"/>
    <property type="match status" value="1"/>
</dbReference>
<keyword evidence="2" id="KW-0786">Thiamine pyrophosphate</keyword>
<dbReference type="InterPro" id="IPR000399">
    <property type="entry name" value="TPP-bd_CS"/>
</dbReference>
<dbReference type="InterPro" id="IPR029061">
    <property type="entry name" value="THDP-binding"/>
</dbReference>
<dbReference type="EMBL" id="PFSY01000054">
    <property type="protein sequence ID" value="PJC02110.1"/>
    <property type="molecule type" value="Genomic_DNA"/>
</dbReference>
<dbReference type="GO" id="GO:0016831">
    <property type="term" value="F:carboxy-lyase activity"/>
    <property type="evidence" value="ECO:0007669"/>
    <property type="project" value="UniProtKB-KW"/>
</dbReference>
<dbReference type="AlphaFoldDB" id="A0A2M8DRX2"/>
<proteinExistence type="predicted"/>
<dbReference type="GO" id="GO:0000287">
    <property type="term" value="F:magnesium ion binding"/>
    <property type="evidence" value="ECO:0007669"/>
    <property type="project" value="InterPro"/>
</dbReference>
<dbReference type="Proteomes" id="UP000230136">
    <property type="component" value="Unassembled WGS sequence"/>
</dbReference>
<dbReference type="Gene3D" id="3.40.50.970">
    <property type="match status" value="1"/>
</dbReference>
<sequence length="163" mass="17616">MAKMKRKEAIETIMATISHEDAVISTTGLISREIFEKFDSERNIYVPGSMGLASSIGLGLAISCPSKRVIVVDGDSSLLMNLGSIVTIGNKQPTNLLHIVIDNGAYGSCSEEKSMSDSAHFDKLALDVGYQFVRVVDGQEALKHAILEFSRGPEFILAKIKLG</sequence>
<accession>A0A2M8DRX2</accession>
<evidence type="ECO:0000256" key="2">
    <source>
        <dbReference type="ARBA" id="ARBA00023052"/>
    </source>
</evidence>
<reference evidence="6" key="1">
    <citation type="submission" date="2017-09" db="EMBL/GenBank/DDBJ databases">
        <title>Depth-based differentiation of microbial function through sediment-hosted aquifers and enrichment of novel symbionts in the deep terrestrial subsurface.</title>
        <authorList>
            <person name="Probst A.J."/>
            <person name="Ladd B."/>
            <person name="Jarett J.K."/>
            <person name="Geller-Mcgrath D.E."/>
            <person name="Sieber C.M.K."/>
            <person name="Emerson J.B."/>
            <person name="Anantharaman K."/>
            <person name="Thomas B.C."/>
            <person name="Malmstrom R."/>
            <person name="Stieglmeier M."/>
            <person name="Klingl A."/>
            <person name="Woyke T."/>
            <person name="Ryan C.M."/>
            <person name="Banfield J.F."/>
        </authorList>
    </citation>
    <scope>NUCLEOTIDE SEQUENCE [LARGE SCALE GENOMIC DNA]</scope>
</reference>
<evidence type="ECO:0000256" key="3">
    <source>
        <dbReference type="ARBA" id="ARBA00023239"/>
    </source>
</evidence>
<evidence type="ECO:0000256" key="1">
    <source>
        <dbReference type="ARBA" id="ARBA00022793"/>
    </source>
</evidence>
<dbReference type="InterPro" id="IPR011766">
    <property type="entry name" value="TPP_enzyme_TPP-bd"/>
</dbReference>
<keyword evidence="3" id="KW-0456">Lyase</keyword>
<dbReference type="SUPFAM" id="SSF52518">
    <property type="entry name" value="Thiamin diphosphate-binding fold (THDP-binding)"/>
    <property type="match status" value="1"/>
</dbReference>
<keyword evidence="5" id="KW-0670">Pyruvate</keyword>
<evidence type="ECO:0000313" key="6">
    <source>
        <dbReference type="Proteomes" id="UP000230136"/>
    </source>
</evidence>
<name>A0A2M8DRX2_9BACT</name>
<protein>
    <submittedName>
        <fullName evidence="5">Sulfopyruvate decarboxylase subunit beta</fullName>
    </submittedName>
</protein>
<evidence type="ECO:0000313" key="5">
    <source>
        <dbReference type="EMBL" id="PJC02110.1"/>
    </source>
</evidence>
<dbReference type="InterPro" id="IPR051818">
    <property type="entry name" value="TPP_dependent_decarboxylase"/>
</dbReference>
<comment type="caution">
    <text evidence="5">The sequence shown here is derived from an EMBL/GenBank/DDBJ whole genome shotgun (WGS) entry which is preliminary data.</text>
</comment>
<evidence type="ECO:0000259" key="4">
    <source>
        <dbReference type="Pfam" id="PF02775"/>
    </source>
</evidence>
<feature type="non-terminal residue" evidence="5">
    <location>
        <position position="163"/>
    </location>
</feature>
<dbReference type="GO" id="GO:0030976">
    <property type="term" value="F:thiamine pyrophosphate binding"/>
    <property type="evidence" value="ECO:0007669"/>
    <property type="project" value="InterPro"/>
</dbReference>
<feature type="domain" description="Thiamine pyrophosphate enzyme TPP-binding" evidence="4">
    <location>
        <begin position="46"/>
        <end position="149"/>
    </location>
</feature>
<dbReference type="Pfam" id="PF02775">
    <property type="entry name" value="TPP_enzyme_C"/>
    <property type="match status" value="1"/>
</dbReference>
<keyword evidence="1" id="KW-0210">Decarboxylase</keyword>